<dbReference type="PANTHER" id="PTHR47811">
    <property type="entry name" value="TRNA PSEUDOURIDINE SYNTHASE D"/>
    <property type="match status" value="1"/>
</dbReference>
<evidence type="ECO:0000256" key="1">
    <source>
        <dbReference type="ARBA" id="ARBA00007953"/>
    </source>
</evidence>
<dbReference type="GO" id="GO:0160150">
    <property type="term" value="F:tRNA pseudouridine(13) synthase activity"/>
    <property type="evidence" value="ECO:0007669"/>
    <property type="project" value="UniProtKB-EC"/>
</dbReference>
<evidence type="ECO:0000313" key="6">
    <source>
        <dbReference type="EMBL" id="KIE41219.1"/>
    </source>
</evidence>
<dbReference type="NCBIfam" id="TIGR00094">
    <property type="entry name" value="tRNA_TruD_broad"/>
    <property type="match status" value="1"/>
</dbReference>
<evidence type="ECO:0000256" key="4">
    <source>
        <dbReference type="HAMAP-Rule" id="MF_01082"/>
    </source>
</evidence>
<dbReference type="PROSITE" id="PS50984">
    <property type="entry name" value="TRUD"/>
    <property type="match status" value="1"/>
</dbReference>
<dbReference type="Gene3D" id="3.30.2350.20">
    <property type="entry name" value="TruD, catalytic domain"/>
    <property type="match status" value="1"/>
</dbReference>
<name>A0A0C1TK74_9BACT</name>
<comment type="caution">
    <text evidence="6">The sequence shown here is derived from an EMBL/GenBank/DDBJ whole genome shotgun (WGS) entry which is preliminary data.</text>
</comment>
<comment type="function">
    <text evidence="4">Responsible for synthesis of pseudouridine from uracil-13 in transfer RNAs.</text>
</comment>
<dbReference type="GO" id="GO:0003723">
    <property type="term" value="F:RNA binding"/>
    <property type="evidence" value="ECO:0007669"/>
    <property type="project" value="InterPro"/>
</dbReference>
<dbReference type="GO" id="GO:0005829">
    <property type="term" value="C:cytosol"/>
    <property type="evidence" value="ECO:0007669"/>
    <property type="project" value="TreeGrafter"/>
</dbReference>
<dbReference type="SUPFAM" id="SSF55120">
    <property type="entry name" value="Pseudouridine synthase"/>
    <property type="match status" value="1"/>
</dbReference>
<dbReference type="HAMAP" id="MF_01082">
    <property type="entry name" value="TruD"/>
    <property type="match status" value="1"/>
</dbReference>
<dbReference type="EMBL" id="JXBL01000001">
    <property type="protein sequence ID" value="KIE41219.1"/>
    <property type="molecule type" value="Genomic_DNA"/>
</dbReference>
<keyword evidence="2 4" id="KW-0819">tRNA processing</keyword>
<dbReference type="InterPro" id="IPR011760">
    <property type="entry name" value="PsdUridine_synth_TruD_insert"/>
</dbReference>
<dbReference type="Gene3D" id="3.30.70.3160">
    <property type="match status" value="1"/>
</dbReference>
<comment type="catalytic activity">
    <reaction evidence="4">
        <text>uridine(13) in tRNA = pseudouridine(13) in tRNA</text>
        <dbReference type="Rhea" id="RHEA:42540"/>
        <dbReference type="Rhea" id="RHEA-COMP:10105"/>
        <dbReference type="Rhea" id="RHEA-COMP:10106"/>
        <dbReference type="ChEBI" id="CHEBI:65314"/>
        <dbReference type="ChEBI" id="CHEBI:65315"/>
        <dbReference type="EC" id="5.4.99.27"/>
    </reaction>
</comment>
<dbReference type="Proteomes" id="UP000031433">
    <property type="component" value="Unassembled WGS sequence"/>
</dbReference>
<dbReference type="AlphaFoldDB" id="A0A0C1TK74"/>
<accession>A0A0C1TK74</accession>
<feature type="active site" description="Nucleophile" evidence="4">
    <location>
        <position position="82"/>
    </location>
</feature>
<dbReference type="PANTHER" id="PTHR47811:SF1">
    <property type="entry name" value="TRNA PSEUDOURIDINE SYNTHASE D"/>
    <property type="match status" value="1"/>
</dbReference>
<comment type="similarity">
    <text evidence="1 4">Belongs to the pseudouridine synthase TruD family.</text>
</comment>
<dbReference type="RefSeq" id="WP_039642771.1">
    <property type="nucleotide sequence ID" value="NZ_JXBL01000001.1"/>
</dbReference>
<dbReference type="InterPro" id="IPR042214">
    <property type="entry name" value="TruD_catalytic"/>
</dbReference>
<reference evidence="6 7" key="1">
    <citation type="submission" date="2015-01" db="EMBL/GenBank/DDBJ databases">
        <title>Genome sequence of the anaerobic bacterium Geobacter soli GSS01, a dissimilatory Fe(III) reducer from soil.</title>
        <authorList>
            <person name="Yang G."/>
            <person name="Zhou S."/>
        </authorList>
    </citation>
    <scope>NUCLEOTIDE SEQUENCE [LARGE SCALE GENOMIC DNA]</scope>
    <source>
        <strain evidence="6 7">GSS01</strain>
    </source>
</reference>
<dbReference type="Gene3D" id="1.10.1510.30">
    <property type="match status" value="1"/>
</dbReference>
<dbReference type="Pfam" id="PF01142">
    <property type="entry name" value="TruD"/>
    <property type="match status" value="1"/>
</dbReference>
<evidence type="ECO:0000259" key="5">
    <source>
        <dbReference type="PROSITE" id="PS50984"/>
    </source>
</evidence>
<dbReference type="PROSITE" id="PS01268">
    <property type="entry name" value="UPF0024"/>
    <property type="match status" value="1"/>
</dbReference>
<evidence type="ECO:0000256" key="3">
    <source>
        <dbReference type="ARBA" id="ARBA00023235"/>
    </source>
</evidence>
<keyword evidence="7" id="KW-1185">Reference proteome</keyword>
<feature type="domain" description="TRUD" evidence="5">
    <location>
        <begin position="157"/>
        <end position="367"/>
    </location>
</feature>
<evidence type="ECO:0000256" key="2">
    <source>
        <dbReference type="ARBA" id="ARBA00022694"/>
    </source>
</evidence>
<dbReference type="PIRSF" id="PIRSF037016">
    <property type="entry name" value="Pseudouridin_synth_euk_prd"/>
    <property type="match status" value="1"/>
</dbReference>
<keyword evidence="3 4" id="KW-0413">Isomerase</keyword>
<dbReference type="InterPro" id="IPR050170">
    <property type="entry name" value="TruD_pseudoU_synthase"/>
</dbReference>
<proteinExistence type="inferred from homology"/>
<sequence>MAHDEHDSRYLTAELPGTGGLFKETPGDFLVEEIPLYLPCGEGEHTYALIEKQGITTLEALRRLCRATGAPERDTGYAGMKDARGITRQTVSLPRVTPAEVMGLDIPGIRILSAERHRNKLRLGHLAGNRFLIRLRETVPDAADRARTILDVLTRRGVPNRFGEQRYGIQGNNHLVGRAMLAGDWRGAVELLMGDPAKVEGEQWRAAIEAYRQGDLAGSLGLFPGHCRTERDVLQRLAKRPDDFERAFHGVHPRLKKLYLSACQSSLFDRVLEARLQAIDHVMEGDLAWKHDNGACFLVIDAKAEAPRAERFEISPTGPLFGCRMTSPEGEPAEREKGILDAAGLTPANFNLAGGLRMEGERRPLRVPLEGPELSCEEEDLVLRFSLPRGSYATAVLREVMKRPGNGA</sequence>
<organism evidence="6 7">
    <name type="scientific">Geobacter soli</name>
    <dbReference type="NCBI Taxonomy" id="1510391"/>
    <lineage>
        <taxon>Bacteria</taxon>
        <taxon>Pseudomonadati</taxon>
        <taxon>Thermodesulfobacteriota</taxon>
        <taxon>Desulfuromonadia</taxon>
        <taxon>Geobacterales</taxon>
        <taxon>Geobacteraceae</taxon>
        <taxon>Geobacter</taxon>
    </lineage>
</organism>
<dbReference type="InterPro" id="IPR020103">
    <property type="entry name" value="PsdUridine_synth_cat_dom_sf"/>
</dbReference>
<protein>
    <recommendedName>
        <fullName evidence="4">tRNA pseudouridine synthase D</fullName>
        <ecNumber evidence="4">5.4.99.27</ecNumber>
    </recommendedName>
    <alternativeName>
        <fullName evidence="4">tRNA pseudouridine(13) synthase</fullName>
    </alternativeName>
    <alternativeName>
        <fullName evidence="4">tRNA pseudouridylate synthase D</fullName>
    </alternativeName>
    <alternativeName>
        <fullName evidence="4">tRNA-uridine isomerase D</fullName>
    </alternativeName>
</protein>
<dbReference type="InterPro" id="IPR020119">
    <property type="entry name" value="PsdUridine_synth_TruD_CS"/>
</dbReference>
<gene>
    <name evidence="4" type="primary">truD</name>
    <name evidence="6" type="ORF">SE37_00505</name>
</gene>
<dbReference type="InterPro" id="IPR001656">
    <property type="entry name" value="PsdUridine_synth_TruD"/>
</dbReference>
<dbReference type="EC" id="5.4.99.27" evidence="4"/>
<dbReference type="GO" id="GO:0031119">
    <property type="term" value="P:tRNA pseudouridine synthesis"/>
    <property type="evidence" value="ECO:0007669"/>
    <property type="project" value="UniProtKB-UniRule"/>
</dbReference>
<evidence type="ECO:0000313" key="7">
    <source>
        <dbReference type="Proteomes" id="UP000031433"/>
    </source>
</evidence>